<gene>
    <name evidence="2" type="ORF">ALP33_04103</name>
</gene>
<accession>A0AB37R225</accession>
<evidence type="ECO:0000313" key="3">
    <source>
        <dbReference type="Proteomes" id="UP000271817"/>
    </source>
</evidence>
<feature type="compositionally biased region" description="Basic and acidic residues" evidence="1">
    <location>
        <begin position="65"/>
        <end position="88"/>
    </location>
</feature>
<dbReference type="RefSeq" id="WP_235652639.1">
    <property type="nucleotide sequence ID" value="NZ_CP020351.1"/>
</dbReference>
<evidence type="ECO:0000256" key="1">
    <source>
        <dbReference type="SAM" id="MobiDB-lite"/>
    </source>
</evidence>
<feature type="compositionally biased region" description="Polar residues" evidence="1">
    <location>
        <begin position="47"/>
        <end position="63"/>
    </location>
</feature>
<dbReference type="AlphaFoldDB" id="A0AB37R225"/>
<protein>
    <submittedName>
        <fullName evidence="2">Type III helper protein HrpA2</fullName>
    </submittedName>
</protein>
<evidence type="ECO:0000313" key="2">
    <source>
        <dbReference type="EMBL" id="RMU16939.1"/>
    </source>
</evidence>
<sequence>MYQAITLVLTKGYQTMSLSSIGTKLINGGGSAMQGLSDMKSAKDRQTSMYKNTGSNDSANSVYDNLRKGDKENDKLQDISTEEGAKRREESMMAGFEAADEKLANQIVAKKIENAVVQF</sequence>
<proteinExistence type="predicted"/>
<comment type="caution">
    <text evidence="2">The sequence shown here is derived from an EMBL/GenBank/DDBJ whole genome shotgun (WGS) entry which is preliminary data.</text>
</comment>
<feature type="region of interest" description="Disordered" evidence="1">
    <location>
        <begin position="44"/>
        <end position="88"/>
    </location>
</feature>
<dbReference type="Proteomes" id="UP000271817">
    <property type="component" value="Unassembled WGS sequence"/>
</dbReference>
<name>A0AB37R225_PSEAV</name>
<dbReference type="EMBL" id="RBTW01000241">
    <property type="protein sequence ID" value="RMU16939.1"/>
    <property type="molecule type" value="Genomic_DNA"/>
</dbReference>
<organism evidence="2 3">
    <name type="scientific">Pseudomonas amygdali pv. lachrymans</name>
    <name type="common">Pseudomonas syringae pv. lachrymans</name>
    <dbReference type="NCBI Taxonomy" id="53707"/>
    <lineage>
        <taxon>Bacteria</taxon>
        <taxon>Pseudomonadati</taxon>
        <taxon>Pseudomonadota</taxon>
        <taxon>Gammaproteobacteria</taxon>
        <taxon>Pseudomonadales</taxon>
        <taxon>Pseudomonadaceae</taxon>
        <taxon>Pseudomonas</taxon>
        <taxon>Pseudomonas amygdali</taxon>
    </lineage>
</organism>
<reference evidence="2 3" key="1">
    <citation type="submission" date="2018-08" db="EMBL/GenBank/DDBJ databases">
        <title>Recombination of ecologically and evolutionarily significant loci maintains genetic cohesion in the Pseudomonas syringae species complex.</title>
        <authorList>
            <person name="Dillon M."/>
            <person name="Thakur S."/>
            <person name="Almeida R.N.D."/>
            <person name="Weir B.S."/>
            <person name="Guttman D.S."/>
        </authorList>
    </citation>
    <scope>NUCLEOTIDE SEQUENCE [LARGE SCALE GENOMIC DNA]</scope>
    <source>
        <strain evidence="2 3">ICMP 3402</strain>
    </source>
</reference>